<evidence type="ECO:0000256" key="2">
    <source>
        <dbReference type="SAM" id="SignalP"/>
    </source>
</evidence>
<keyword evidence="1" id="KW-0812">Transmembrane</keyword>
<evidence type="ECO:0000313" key="4">
    <source>
        <dbReference type="Proteomes" id="UP000199214"/>
    </source>
</evidence>
<evidence type="ECO:0000313" key="3">
    <source>
        <dbReference type="EMBL" id="SEK57367.1"/>
    </source>
</evidence>
<protein>
    <submittedName>
        <fullName evidence="3">Uncharacterized protein</fullName>
    </submittedName>
</protein>
<gene>
    <name evidence="3" type="ORF">SAMN05216382_0679</name>
</gene>
<sequence length="79" mass="7640">MLKKFLAAAAVASLSVSPALAATANPAASLSVAKSVRASTPSAKQSDLAGFGFVGLAILAGIVAIGVIAIVNDDNADSN</sequence>
<feature type="signal peptide" evidence="2">
    <location>
        <begin position="1"/>
        <end position="21"/>
    </location>
</feature>
<keyword evidence="1" id="KW-1133">Transmembrane helix</keyword>
<accession>A0A1H7I6G5</accession>
<keyword evidence="2" id="KW-0732">Signal</keyword>
<evidence type="ECO:0000256" key="1">
    <source>
        <dbReference type="SAM" id="Phobius"/>
    </source>
</evidence>
<dbReference type="AlphaFoldDB" id="A0A1H7I6G5"/>
<dbReference type="Proteomes" id="UP000199214">
    <property type="component" value="Unassembled WGS sequence"/>
</dbReference>
<dbReference type="EMBL" id="FNZZ01000001">
    <property type="protein sequence ID" value="SEK57367.1"/>
    <property type="molecule type" value="Genomic_DNA"/>
</dbReference>
<keyword evidence="1" id="KW-0472">Membrane</keyword>
<reference evidence="4" key="1">
    <citation type="submission" date="2016-10" db="EMBL/GenBank/DDBJ databases">
        <authorList>
            <person name="Varghese N."/>
            <person name="Submissions S."/>
        </authorList>
    </citation>
    <scope>NUCLEOTIDE SEQUENCE [LARGE SCALE GENOMIC DNA]</scope>
    <source>
        <strain evidence="4">JS21-1</strain>
    </source>
</reference>
<feature type="chain" id="PRO_5011491319" evidence="2">
    <location>
        <begin position="22"/>
        <end position="79"/>
    </location>
</feature>
<organism evidence="3 4">
    <name type="scientific">Sphingomonas palmae</name>
    <dbReference type="NCBI Taxonomy" id="1855283"/>
    <lineage>
        <taxon>Bacteria</taxon>
        <taxon>Pseudomonadati</taxon>
        <taxon>Pseudomonadota</taxon>
        <taxon>Alphaproteobacteria</taxon>
        <taxon>Sphingomonadales</taxon>
        <taxon>Sphingomonadaceae</taxon>
        <taxon>Sphingomonas</taxon>
    </lineage>
</organism>
<feature type="transmembrane region" description="Helical" evidence="1">
    <location>
        <begin position="48"/>
        <end position="71"/>
    </location>
</feature>
<keyword evidence="4" id="KW-1185">Reference proteome</keyword>
<proteinExistence type="predicted"/>
<name>A0A1H7I6G5_9SPHN</name>
<dbReference type="RefSeq" id="WP_093003243.1">
    <property type="nucleotide sequence ID" value="NZ_FNZZ01000001.1"/>
</dbReference>